<dbReference type="Gene3D" id="3.30.565.10">
    <property type="entry name" value="Histidine kinase-like ATPase, C-terminal domain"/>
    <property type="match status" value="1"/>
</dbReference>
<feature type="domain" description="PAC" evidence="8">
    <location>
        <begin position="346"/>
        <end position="398"/>
    </location>
</feature>
<dbReference type="InterPro" id="IPR000700">
    <property type="entry name" value="PAS-assoc_C"/>
</dbReference>
<organism evidence="9 10">
    <name type="scientific">Fibrisoma montanum</name>
    <dbReference type="NCBI Taxonomy" id="2305895"/>
    <lineage>
        <taxon>Bacteria</taxon>
        <taxon>Pseudomonadati</taxon>
        <taxon>Bacteroidota</taxon>
        <taxon>Cytophagia</taxon>
        <taxon>Cytophagales</taxon>
        <taxon>Spirosomataceae</taxon>
        <taxon>Fibrisoma</taxon>
    </lineage>
</organism>
<feature type="domain" description="PAS" evidence="7">
    <location>
        <begin position="395"/>
        <end position="467"/>
    </location>
</feature>
<reference evidence="9 10" key="1">
    <citation type="submission" date="2018-08" db="EMBL/GenBank/DDBJ databases">
        <title>Fibrisoma montanum sp. nov., isolated from Danxia mountain soil.</title>
        <authorList>
            <person name="Huang Y."/>
        </authorList>
    </citation>
    <scope>NUCLEOTIDE SEQUENCE [LARGE SCALE GENOMIC DNA]</scope>
    <source>
        <strain evidence="9 10">HYT19</strain>
    </source>
</reference>
<proteinExistence type="predicted"/>
<dbReference type="Pfam" id="PF08448">
    <property type="entry name" value="PAS_4"/>
    <property type="match status" value="2"/>
</dbReference>
<dbReference type="OrthoDB" id="9124519at2"/>
<evidence type="ECO:0000256" key="2">
    <source>
        <dbReference type="ARBA" id="ARBA00012438"/>
    </source>
</evidence>
<feature type="domain" description="PAC" evidence="8">
    <location>
        <begin position="853"/>
        <end position="908"/>
    </location>
</feature>
<dbReference type="SMART" id="SM00086">
    <property type="entry name" value="PAC"/>
    <property type="match status" value="6"/>
</dbReference>
<dbReference type="Pfam" id="PF08447">
    <property type="entry name" value="PAS_3"/>
    <property type="match status" value="3"/>
</dbReference>
<comment type="caution">
    <text evidence="9">The sequence shown here is derived from an EMBL/GenBank/DDBJ whole genome shotgun (WGS) entry which is preliminary data.</text>
</comment>
<evidence type="ECO:0000259" key="7">
    <source>
        <dbReference type="PROSITE" id="PS50112"/>
    </source>
</evidence>
<dbReference type="EC" id="2.7.13.3" evidence="2"/>
<dbReference type="GO" id="GO:0000155">
    <property type="term" value="F:phosphorelay sensor kinase activity"/>
    <property type="evidence" value="ECO:0007669"/>
    <property type="project" value="InterPro"/>
</dbReference>
<evidence type="ECO:0000256" key="3">
    <source>
        <dbReference type="ARBA" id="ARBA00022553"/>
    </source>
</evidence>
<dbReference type="Pfam" id="PF00512">
    <property type="entry name" value="HisKA"/>
    <property type="match status" value="1"/>
</dbReference>
<sequence length="1295" mass="147097">MPDHQKPVEEYTTSAHERFDLMARATHDIFWDWNLQTNQIWRNKGFETLFGSQTEAIEPGVEFWYDRIHPDDKERVVKRIQEVIEQGSEWSDEYRFRLANGSYAYVYDRGFTIRHHGKAIRMVGSMTDISDRIRLQQAQQEKQEEWHIALESAELGTWNLNPAKGLLKWDERCRSFFGYSAGEFIALADLLDHVHPDDRAEVDAGMKQALQTGSGSRFAREFRIVGAGDKHLRWIRCRGKVSAGDQSRPYRFAGTMLDITEERRREDAVRKVENRFQTAFDNASVGIVISEPDGTFIQFNKAFCQMTGYRADELQTSNFTLVLHPDELPDFHNRLQTVPPGAENTIHVQRRWVRKDGRVIWTDSQSTISYDDAGRPESLFSIVKDITADVALRDEQQKLLTLVENSQSFMAIATLDGRVTYVNRAGRELVGLGEADSVTEKIVADFYAPEQFSLIRDVAVPTLLKQGHWSGRVALRHFQTGESIPCHASGIRIDDLRTGQPIGRGFTMRDLRPELAAEEAQRKLLTLVDNSVELMSILELDGRNSYLNKAGMEMLGFDSFQQVQETPISDLHAPEHFSQVEQDVLPSVMNLGRWSGKMLVRNLKTGDIFPVFNNTIRIDDPVSGNPIAVGAVMRDMRPEMATQRALMESEERFRSMIMQAPVAIVLHRGPELIFESANDYMLNMLGRTAEIIGMPLSEALPEIVDQGFIDLYKGVYTSGNPYYGYETPVKLYRKGQLEDCFFNFVYAPVRDTDGSINGVLTVATEVTPQVKAKKELEESEKRFRNLVLDAPFATAVYAGPDMVIQLANEAMLRLWGKDASVIGKKLRDALPELEGQPFHQLLTDVYTTGVTYRATEDRADLVVDGVLQSFYFTFSYKPLHDADGTVYAILNMAVDVTHHVLAKQKLQEVQEGLSEAVDLAELATWTTNLVTGDMTSSDRVKDWLGATEAVTPEFISRCIHEKDREQVDQKILAAMHPESGGRMDLEYTIVNQQTGQERILRTQARVLFTEEGMPYLIRGTSQDITAQRMTEHELESQVQLRTEELRKSNLQLQQSNQELERYAYVASHDLQEPLRKIQLYASLLSERLQSNISQEDLDYLTKMRESAHRMSVLIKNILDFSRTNQESRFVRAVNLTDTVTAVLKDFDLLLSQKKARVNYDELGTIDAIPLQMTQLFYNLISNALKFVRDNVPPVITISARQLTPGELAAREHLNQQVPHCEIIVADNGIGFDPAFAPKIFGLFQRLHHRQRFEGTGIGLALCQRIVVNHQGEIWAESIEGQGATFHVILPVQQPM</sequence>
<dbReference type="RefSeq" id="WP_119670934.1">
    <property type="nucleotide sequence ID" value="NZ_QXED01000010.1"/>
</dbReference>
<keyword evidence="10" id="KW-1185">Reference proteome</keyword>
<dbReference type="PANTHER" id="PTHR43304">
    <property type="entry name" value="PHYTOCHROME-LIKE PROTEIN CPH1"/>
    <property type="match status" value="1"/>
</dbReference>
<dbReference type="InterPro" id="IPR003661">
    <property type="entry name" value="HisK_dim/P_dom"/>
</dbReference>
<dbReference type="PROSITE" id="PS50112">
    <property type="entry name" value="PAS"/>
    <property type="match status" value="5"/>
</dbReference>
<dbReference type="InterPro" id="IPR036890">
    <property type="entry name" value="HATPase_C_sf"/>
</dbReference>
<dbReference type="PROSITE" id="PS50113">
    <property type="entry name" value="PAC"/>
    <property type="match status" value="5"/>
</dbReference>
<dbReference type="Gene3D" id="1.10.287.130">
    <property type="match status" value="1"/>
</dbReference>
<dbReference type="InterPro" id="IPR001610">
    <property type="entry name" value="PAC"/>
</dbReference>
<dbReference type="SMART" id="SM00388">
    <property type="entry name" value="HisKA"/>
    <property type="match status" value="1"/>
</dbReference>
<name>A0A418LZA1_9BACT</name>
<dbReference type="Pfam" id="PF02518">
    <property type="entry name" value="HATPase_c"/>
    <property type="match status" value="1"/>
</dbReference>
<evidence type="ECO:0000313" key="9">
    <source>
        <dbReference type="EMBL" id="RIV18696.1"/>
    </source>
</evidence>
<dbReference type="GO" id="GO:0006355">
    <property type="term" value="P:regulation of DNA-templated transcription"/>
    <property type="evidence" value="ECO:0007669"/>
    <property type="project" value="InterPro"/>
</dbReference>
<evidence type="ECO:0000313" key="10">
    <source>
        <dbReference type="Proteomes" id="UP000283523"/>
    </source>
</evidence>
<dbReference type="CDD" id="cd00082">
    <property type="entry name" value="HisKA"/>
    <property type="match status" value="1"/>
</dbReference>
<dbReference type="PRINTS" id="PR00344">
    <property type="entry name" value="BCTRLSENSOR"/>
</dbReference>
<dbReference type="CDD" id="cd00130">
    <property type="entry name" value="PAS"/>
    <property type="match status" value="4"/>
</dbReference>
<dbReference type="PANTHER" id="PTHR43304:SF1">
    <property type="entry name" value="PAC DOMAIN-CONTAINING PROTEIN"/>
    <property type="match status" value="1"/>
</dbReference>
<dbReference type="InterPro" id="IPR052162">
    <property type="entry name" value="Sensor_kinase/Photoreceptor"/>
</dbReference>
<feature type="domain" description="Histidine kinase" evidence="6">
    <location>
        <begin position="1065"/>
        <end position="1293"/>
    </location>
</feature>
<dbReference type="InterPro" id="IPR013656">
    <property type="entry name" value="PAS_4"/>
</dbReference>
<dbReference type="InterPro" id="IPR000014">
    <property type="entry name" value="PAS"/>
</dbReference>
<feature type="domain" description="PAS" evidence="7">
    <location>
        <begin position="520"/>
        <end position="592"/>
    </location>
</feature>
<dbReference type="Pfam" id="PF13426">
    <property type="entry name" value="PAS_9"/>
    <property type="match status" value="1"/>
</dbReference>
<dbReference type="EMBL" id="QXED01000010">
    <property type="protein sequence ID" value="RIV18696.1"/>
    <property type="molecule type" value="Genomic_DNA"/>
</dbReference>
<keyword evidence="4" id="KW-0808">Transferase</keyword>
<gene>
    <name evidence="9" type="ORF">DYU11_27390</name>
</gene>
<dbReference type="InterPro" id="IPR003594">
    <property type="entry name" value="HATPase_dom"/>
</dbReference>
<dbReference type="SUPFAM" id="SSF55785">
    <property type="entry name" value="PYP-like sensor domain (PAS domain)"/>
    <property type="match status" value="8"/>
</dbReference>
<dbReference type="InterPro" id="IPR036097">
    <property type="entry name" value="HisK_dim/P_sf"/>
</dbReference>
<keyword evidence="5" id="KW-0418">Kinase</keyword>
<accession>A0A418LZA1</accession>
<keyword evidence="3" id="KW-0597">Phosphoprotein</keyword>
<dbReference type="NCBIfam" id="TIGR00229">
    <property type="entry name" value="sensory_box"/>
    <property type="match status" value="4"/>
</dbReference>
<feature type="domain" description="PAS" evidence="7">
    <location>
        <begin position="142"/>
        <end position="213"/>
    </location>
</feature>
<dbReference type="Proteomes" id="UP000283523">
    <property type="component" value="Unassembled WGS sequence"/>
</dbReference>
<dbReference type="SUPFAM" id="SSF55874">
    <property type="entry name" value="ATPase domain of HSP90 chaperone/DNA topoisomerase II/histidine kinase"/>
    <property type="match status" value="1"/>
</dbReference>
<dbReference type="InterPro" id="IPR013767">
    <property type="entry name" value="PAS_fold"/>
</dbReference>
<dbReference type="InterPro" id="IPR005467">
    <property type="entry name" value="His_kinase_dom"/>
</dbReference>
<protein>
    <recommendedName>
        <fullName evidence="2">histidine kinase</fullName>
        <ecNumber evidence="2">2.7.13.3</ecNumber>
    </recommendedName>
</protein>
<feature type="domain" description="PAC" evidence="8">
    <location>
        <begin position="218"/>
        <end position="271"/>
    </location>
</feature>
<dbReference type="InterPro" id="IPR013655">
    <property type="entry name" value="PAS_fold_3"/>
</dbReference>
<evidence type="ECO:0000259" key="6">
    <source>
        <dbReference type="PROSITE" id="PS50109"/>
    </source>
</evidence>
<evidence type="ECO:0000259" key="8">
    <source>
        <dbReference type="PROSITE" id="PS50113"/>
    </source>
</evidence>
<comment type="catalytic activity">
    <reaction evidence="1">
        <text>ATP + protein L-histidine = ADP + protein N-phospho-L-histidine.</text>
        <dbReference type="EC" id="2.7.13.3"/>
    </reaction>
</comment>
<evidence type="ECO:0000256" key="4">
    <source>
        <dbReference type="ARBA" id="ARBA00022679"/>
    </source>
</evidence>
<dbReference type="Gene3D" id="3.30.450.20">
    <property type="entry name" value="PAS domain"/>
    <property type="match status" value="8"/>
</dbReference>
<dbReference type="SMART" id="SM00387">
    <property type="entry name" value="HATPase_c"/>
    <property type="match status" value="1"/>
</dbReference>
<feature type="domain" description="PAS" evidence="7">
    <location>
        <begin position="272"/>
        <end position="342"/>
    </location>
</feature>
<evidence type="ECO:0000256" key="5">
    <source>
        <dbReference type="ARBA" id="ARBA00022777"/>
    </source>
</evidence>
<dbReference type="InterPro" id="IPR004358">
    <property type="entry name" value="Sig_transdc_His_kin-like_C"/>
</dbReference>
<dbReference type="SUPFAM" id="SSF47384">
    <property type="entry name" value="Homodimeric domain of signal transducing histidine kinase"/>
    <property type="match status" value="1"/>
</dbReference>
<feature type="domain" description="PAS" evidence="7">
    <location>
        <begin position="15"/>
        <end position="87"/>
    </location>
</feature>
<evidence type="ECO:0000256" key="1">
    <source>
        <dbReference type="ARBA" id="ARBA00000085"/>
    </source>
</evidence>
<dbReference type="InterPro" id="IPR035965">
    <property type="entry name" value="PAS-like_dom_sf"/>
</dbReference>
<dbReference type="Pfam" id="PF00989">
    <property type="entry name" value="PAS"/>
    <property type="match status" value="2"/>
</dbReference>
<dbReference type="PROSITE" id="PS50109">
    <property type="entry name" value="HIS_KIN"/>
    <property type="match status" value="1"/>
</dbReference>
<feature type="domain" description="PAC" evidence="8">
    <location>
        <begin position="723"/>
        <end position="778"/>
    </location>
</feature>
<feature type="domain" description="PAC" evidence="8">
    <location>
        <begin position="983"/>
        <end position="1036"/>
    </location>
</feature>
<dbReference type="SMART" id="SM00091">
    <property type="entry name" value="PAS"/>
    <property type="match status" value="7"/>
</dbReference>